<accession>A0AA47KKW3</accession>
<dbReference type="RefSeq" id="WP_269579085.1">
    <property type="nucleotide sequence ID" value="NZ_CP114588.1"/>
</dbReference>
<proteinExistence type="predicted"/>
<evidence type="ECO:0000313" key="2">
    <source>
        <dbReference type="EMBL" id="WBA08707.1"/>
    </source>
</evidence>
<dbReference type="AlphaFoldDB" id="A0AA47KKW3"/>
<dbReference type="Proteomes" id="UP001164748">
    <property type="component" value="Chromosome"/>
</dbReference>
<evidence type="ECO:0008006" key="4">
    <source>
        <dbReference type="Google" id="ProtNLM"/>
    </source>
</evidence>
<evidence type="ECO:0000256" key="1">
    <source>
        <dbReference type="SAM" id="SignalP"/>
    </source>
</evidence>
<protein>
    <recommendedName>
        <fullName evidence="4">HEAT repeat domain-containing protein</fullName>
    </recommendedName>
</protein>
<organism evidence="2 3">
    <name type="scientific">Salinivibrio kushneri</name>
    <dbReference type="NCBI Taxonomy" id="1908198"/>
    <lineage>
        <taxon>Bacteria</taxon>
        <taxon>Pseudomonadati</taxon>
        <taxon>Pseudomonadota</taxon>
        <taxon>Gammaproteobacteria</taxon>
        <taxon>Vibrionales</taxon>
        <taxon>Vibrionaceae</taxon>
        <taxon>Salinivibrio</taxon>
    </lineage>
</organism>
<evidence type="ECO:0000313" key="3">
    <source>
        <dbReference type="Proteomes" id="UP001164748"/>
    </source>
</evidence>
<sequence length="339" mass="37849">MARRFRIKLAAICLGIVGFVSSTVSASNEPAADGQIVAQPFIEQVLDKASTADAMRTAFTLQANGDINALESHIRQLPPLTREATLYRLLSSPLRLDNEKWRDYLVTLSQQQPHFLLRHQQDGYWVTTPAFHYAAAARKQLNRYRQQQLTQELGMLLSYRQLVIADWVKPDEADYARRRDALVSMIADYDGDGLAYLTDQYLNDPTLMWMPDNAILAALAQATDRPALYERLWRRGTDQYSLAALHALRERGAEPFALQQMMAAADNPSLRGPAIRQLANLSPLPAPVADFLLTQLSLRQGNQVAQLLVEAGKGDWLSSLQDQLGPLGQQHIASALSSR</sequence>
<feature type="signal peptide" evidence="1">
    <location>
        <begin position="1"/>
        <end position="26"/>
    </location>
</feature>
<keyword evidence="1" id="KW-0732">Signal</keyword>
<dbReference type="EMBL" id="CP114588">
    <property type="protein sequence ID" value="WBA08707.1"/>
    <property type="molecule type" value="Genomic_DNA"/>
</dbReference>
<name>A0AA47KKW3_9GAMM</name>
<reference evidence="2" key="1">
    <citation type="submission" date="2022-09" db="EMBL/GenBank/DDBJ databases">
        <authorList>
            <person name="Li Z.-J."/>
        </authorList>
    </citation>
    <scope>NUCLEOTIDE SEQUENCE</scope>
    <source>
        <strain evidence="2">TGB11</strain>
    </source>
</reference>
<gene>
    <name evidence="2" type="ORF">N8M53_00295</name>
</gene>
<feature type="chain" id="PRO_5041319957" description="HEAT repeat domain-containing protein" evidence="1">
    <location>
        <begin position="27"/>
        <end position="339"/>
    </location>
</feature>